<dbReference type="AlphaFoldDB" id="A0A4R6ZR13"/>
<gene>
    <name evidence="1" type="ORF">DFP96_1013</name>
</gene>
<comment type="caution">
    <text evidence="1">The sequence shown here is derived from an EMBL/GenBank/DDBJ whole genome shotgun (WGS) entry which is preliminary data.</text>
</comment>
<name>A0A4R6ZR13_9LIST</name>
<protein>
    <submittedName>
        <fullName evidence="1">Uncharacterized protein</fullName>
    </submittedName>
</protein>
<evidence type="ECO:0000313" key="2">
    <source>
        <dbReference type="Proteomes" id="UP000295558"/>
    </source>
</evidence>
<proteinExistence type="predicted"/>
<dbReference type="Proteomes" id="UP000295558">
    <property type="component" value="Unassembled WGS sequence"/>
</dbReference>
<dbReference type="RefSeq" id="WP_036072920.1">
    <property type="nucleotide sequence ID" value="NZ_SNZK01000001.1"/>
</dbReference>
<evidence type="ECO:0000313" key="1">
    <source>
        <dbReference type="EMBL" id="TDR55077.1"/>
    </source>
</evidence>
<keyword evidence="2" id="KW-1185">Reference proteome</keyword>
<dbReference type="EMBL" id="SNZK01000001">
    <property type="protein sequence ID" value="TDR55077.1"/>
    <property type="molecule type" value="Genomic_DNA"/>
</dbReference>
<organism evidence="1 2">
    <name type="scientific">Listeria rocourtiae</name>
    <dbReference type="NCBI Taxonomy" id="647910"/>
    <lineage>
        <taxon>Bacteria</taxon>
        <taxon>Bacillati</taxon>
        <taxon>Bacillota</taxon>
        <taxon>Bacilli</taxon>
        <taxon>Bacillales</taxon>
        <taxon>Listeriaceae</taxon>
        <taxon>Listeria</taxon>
    </lineage>
</organism>
<accession>A0A4R6ZR13</accession>
<reference evidence="1 2" key="1">
    <citation type="submission" date="2019-03" db="EMBL/GenBank/DDBJ databases">
        <title>Genomic Encyclopedia of Type Strains, Phase III (KMG-III): the genomes of soil and plant-associated and newly described type strains.</title>
        <authorList>
            <person name="Whitman W."/>
        </authorList>
    </citation>
    <scope>NUCLEOTIDE SEQUENCE [LARGE SCALE GENOMIC DNA]</scope>
    <source>
        <strain evidence="1 2">CECT 7972</strain>
    </source>
</reference>
<dbReference type="STRING" id="1265846.PROCOU_14088"/>
<sequence>MKRILDIDIAHEKALKEDYERSMTLVLDELKRLYRIVKRELGAYYIMKYFEHSHLRMNRWRQEKFVKAWIDVDSDEILRNFMDWIDGVRE</sequence>